<organism evidence="1">
    <name type="scientific">Amblyomma aureolatum</name>
    <dbReference type="NCBI Taxonomy" id="187763"/>
    <lineage>
        <taxon>Eukaryota</taxon>
        <taxon>Metazoa</taxon>
        <taxon>Ecdysozoa</taxon>
        <taxon>Arthropoda</taxon>
        <taxon>Chelicerata</taxon>
        <taxon>Arachnida</taxon>
        <taxon>Acari</taxon>
        <taxon>Parasitiformes</taxon>
        <taxon>Ixodida</taxon>
        <taxon>Ixodoidea</taxon>
        <taxon>Ixodidae</taxon>
        <taxon>Amblyomminae</taxon>
        <taxon>Amblyomma</taxon>
    </lineage>
</organism>
<accession>A0A1E1WWW5</accession>
<reference evidence="1" key="1">
    <citation type="journal article" date="2017" name="Front. Cell. Infect. Microbiol.">
        <title>The Distinct Transcriptional Response of the Midgut of Amblyomma sculptum and Amblyomma aureolatum Ticks to Rickettsia rickettsii Correlates to Their Differences in Susceptibility to Infection.</title>
        <authorList>
            <person name="Martins L.A."/>
            <person name="Galletti M.F.B.M."/>
            <person name="Ribeiro J.M."/>
            <person name="Fujita A."/>
            <person name="Costa F.B."/>
            <person name="Labruna M.B."/>
            <person name="Daffre S."/>
            <person name="Fogaca A.C."/>
        </authorList>
    </citation>
    <scope>NUCLEOTIDE SEQUENCE</scope>
</reference>
<protein>
    <submittedName>
        <fullName evidence="1">Putative tick transposon</fullName>
    </submittedName>
</protein>
<dbReference type="EMBL" id="GFAC01007720">
    <property type="protein sequence ID" value="JAT91468.1"/>
    <property type="molecule type" value="mRNA"/>
</dbReference>
<dbReference type="AlphaFoldDB" id="A0A1E1WWW5"/>
<evidence type="ECO:0000313" key="1">
    <source>
        <dbReference type="EMBL" id="JAT91468.1"/>
    </source>
</evidence>
<sequence>DDFNLTKLGMAVKKSNGLCLNAFFTAKTHKEHWPFRMILSEKGTWQHSMGRYLRESLCVLAVEDPFLVKKREDVCTFLQTTCPDGVSVFSIDVKDLYYTLPHASLFKAVREGIETVGTVRF</sequence>
<feature type="non-terminal residue" evidence="1">
    <location>
        <position position="1"/>
    </location>
</feature>
<proteinExistence type="evidence at transcript level"/>
<name>A0A1E1WWW5_9ACAR</name>